<dbReference type="InterPro" id="IPR037293">
    <property type="entry name" value="Gal_Oxidase_central_sf"/>
</dbReference>
<accession>A0A9P4H5S2</accession>
<gene>
    <name evidence="2" type="ORF">EK21DRAFT_102557</name>
</gene>
<dbReference type="SUPFAM" id="SSF81296">
    <property type="entry name" value="E set domains"/>
    <property type="match status" value="1"/>
</dbReference>
<evidence type="ECO:0000313" key="3">
    <source>
        <dbReference type="Proteomes" id="UP000799777"/>
    </source>
</evidence>
<dbReference type="InterPro" id="IPR014756">
    <property type="entry name" value="Ig_E-set"/>
</dbReference>
<dbReference type="InterPro" id="IPR015202">
    <property type="entry name" value="GO-like_E_set"/>
</dbReference>
<dbReference type="AlphaFoldDB" id="A0A9P4H5S2"/>
<dbReference type="EMBL" id="ML978226">
    <property type="protein sequence ID" value="KAF2027487.1"/>
    <property type="molecule type" value="Genomic_DNA"/>
</dbReference>
<evidence type="ECO:0000259" key="1">
    <source>
        <dbReference type="Pfam" id="PF09118"/>
    </source>
</evidence>
<dbReference type="CDD" id="cd02851">
    <property type="entry name" value="E_set_GO_C"/>
    <property type="match status" value="1"/>
</dbReference>
<dbReference type="PANTHER" id="PTHR32208:SF56">
    <property type="entry name" value="GALACTOSE OXIDASE-RELATED"/>
    <property type="match status" value="1"/>
</dbReference>
<dbReference type="InterPro" id="IPR006652">
    <property type="entry name" value="Kelch_1"/>
</dbReference>
<dbReference type="OrthoDB" id="2019572at2759"/>
<dbReference type="Proteomes" id="UP000799777">
    <property type="component" value="Unassembled WGS sequence"/>
</dbReference>
<proteinExistence type="predicted"/>
<name>A0A9P4H5S2_9PLEO</name>
<feature type="domain" description="Galactose oxidase-like Early set" evidence="1">
    <location>
        <begin position="320"/>
        <end position="405"/>
    </location>
</feature>
<dbReference type="InterPro" id="IPR013783">
    <property type="entry name" value="Ig-like_fold"/>
</dbReference>
<dbReference type="PANTHER" id="PTHR32208">
    <property type="entry name" value="SECRETED PROTEIN-RELATED"/>
    <property type="match status" value="1"/>
</dbReference>
<sequence length="413" mass="44377">MRSICSKVLVFSSWADRAFFGPTASCHEITQFADCNLVTPAVSQRTVTETKHDMFCPGMSFLSDGRIVITGGENAETVSIYSPITNAFTRAADMKIPRGYQTSATLSDGRSLTIGGSLTGGLYGKTGEVFDSTRNIWTLLQGTDPKPLLTTDREGIVGPSKAMHWYYTDNGGSVVSASTRTNEMDQMYYTDSAATTATHLISITDPGKPATVEKMPNMAWARGFANAVVLLNDQVIVSGGQARSAVFADLESVLIPELFDPVRKTWMQLASAAVPHNYHSVSLLLPDGTVFVGGGGMYQFVGEIFSPPYLFTSSGAAATRPVISAVSASKVIVGATITVTLAGNLQNASFVPVRMGTATHNINSDQRRVPLANIQSNGAGKYTIRLPNDSDVVIPGPWYLFALDKEWVREQSM</sequence>
<dbReference type="SMART" id="SM00612">
    <property type="entry name" value="Kelch"/>
    <property type="match status" value="2"/>
</dbReference>
<keyword evidence="3" id="KW-1185">Reference proteome</keyword>
<dbReference type="Gene3D" id="2.60.40.10">
    <property type="entry name" value="Immunoglobulins"/>
    <property type="match status" value="1"/>
</dbReference>
<reference evidence="2" key="1">
    <citation type="journal article" date="2020" name="Stud. Mycol.">
        <title>101 Dothideomycetes genomes: a test case for predicting lifestyles and emergence of pathogens.</title>
        <authorList>
            <person name="Haridas S."/>
            <person name="Albert R."/>
            <person name="Binder M."/>
            <person name="Bloem J."/>
            <person name="Labutti K."/>
            <person name="Salamov A."/>
            <person name="Andreopoulos B."/>
            <person name="Baker S."/>
            <person name="Barry K."/>
            <person name="Bills G."/>
            <person name="Bluhm B."/>
            <person name="Cannon C."/>
            <person name="Castanera R."/>
            <person name="Culley D."/>
            <person name="Daum C."/>
            <person name="Ezra D."/>
            <person name="Gonzalez J."/>
            <person name="Henrissat B."/>
            <person name="Kuo A."/>
            <person name="Liang C."/>
            <person name="Lipzen A."/>
            <person name="Lutzoni F."/>
            <person name="Magnuson J."/>
            <person name="Mondo S."/>
            <person name="Nolan M."/>
            <person name="Ohm R."/>
            <person name="Pangilinan J."/>
            <person name="Park H.-J."/>
            <person name="Ramirez L."/>
            <person name="Alfaro M."/>
            <person name="Sun H."/>
            <person name="Tritt A."/>
            <person name="Yoshinaga Y."/>
            <person name="Zwiers L.-H."/>
            <person name="Turgeon B."/>
            <person name="Goodwin S."/>
            <person name="Spatafora J."/>
            <person name="Crous P."/>
            <person name="Grigoriev I."/>
        </authorList>
    </citation>
    <scope>NUCLEOTIDE SEQUENCE</scope>
    <source>
        <strain evidence="2">CBS 110217</strain>
    </source>
</reference>
<organism evidence="2 3">
    <name type="scientific">Setomelanomma holmii</name>
    <dbReference type="NCBI Taxonomy" id="210430"/>
    <lineage>
        <taxon>Eukaryota</taxon>
        <taxon>Fungi</taxon>
        <taxon>Dikarya</taxon>
        <taxon>Ascomycota</taxon>
        <taxon>Pezizomycotina</taxon>
        <taxon>Dothideomycetes</taxon>
        <taxon>Pleosporomycetidae</taxon>
        <taxon>Pleosporales</taxon>
        <taxon>Pleosporineae</taxon>
        <taxon>Phaeosphaeriaceae</taxon>
        <taxon>Setomelanomma</taxon>
    </lineage>
</organism>
<dbReference type="SUPFAM" id="SSF50965">
    <property type="entry name" value="Galactose oxidase, central domain"/>
    <property type="match status" value="1"/>
</dbReference>
<dbReference type="Pfam" id="PF09118">
    <property type="entry name" value="GO-like_E_set"/>
    <property type="match status" value="1"/>
</dbReference>
<comment type="caution">
    <text evidence="2">The sequence shown here is derived from an EMBL/GenBank/DDBJ whole genome shotgun (WGS) entry which is preliminary data.</text>
</comment>
<evidence type="ECO:0000313" key="2">
    <source>
        <dbReference type="EMBL" id="KAF2027487.1"/>
    </source>
</evidence>
<protein>
    <submittedName>
        <fullName evidence="2">Galactose oxidase</fullName>
    </submittedName>
</protein>
<dbReference type="Gene3D" id="2.130.10.80">
    <property type="entry name" value="Galactose oxidase/kelch, beta-propeller"/>
    <property type="match status" value="1"/>
</dbReference>
<dbReference type="InterPro" id="IPR011043">
    <property type="entry name" value="Gal_Oxase/kelch_b-propeller"/>
</dbReference>